<dbReference type="Proteomes" id="UP000663929">
    <property type="component" value="Chromosome"/>
</dbReference>
<dbReference type="GO" id="GO:0051082">
    <property type="term" value="F:unfolded protein binding"/>
    <property type="evidence" value="ECO:0007669"/>
    <property type="project" value="InterPro"/>
</dbReference>
<dbReference type="SMART" id="SM00935">
    <property type="entry name" value="OmpH"/>
    <property type="match status" value="1"/>
</dbReference>
<dbReference type="SUPFAM" id="SSF111384">
    <property type="entry name" value="OmpH-like"/>
    <property type="match status" value="1"/>
</dbReference>
<evidence type="ECO:0000313" key="3">
    <source>
        <dbReference type="EMBL" id="QTD50186.1"/>
    </source>
</evidence>
<dbReference type="KEGG" id="scor:J3U87_31765"/>
<sequence length="177" mass="19918">MKWIAPLSLLVALAALFMALQRPPQGGETLKLGFVRTAELLAQTDLAKEAREKLDAEKASVDENLRAMQKGMTEGHETFLKEQEGLSAEARKKRIQELAKLEGDLNRYETAAVTKLRQKEQEIMQPVFEILNKRIADFAEKEGYTLIWGTLAEGNILYGTDAVDITDTLIEEVNRQK</sequence>
<organism evidence="3 4">
    <name type="scientific">Sulfidibacter corallicola</name>
    <dbReference type="NCBI Taxonomy" id="2818388"/>
    <lineage>
        <taxon>Bacteria</taxon>
        <taxon>Pseudomonadati</taxon>
        <taxon>Acidobacteriota</taxon>
        <taxon>Holophagae</taxon>
        <taxon>Acanthopleuribacterales</taxon>
        <taxon>Acanthopleuribacteraceae</taxon>
        <taxon>Sulfidibacter</taxon>
    </lineage>
</organism>
<comment type="similarity">
    <text evidence="1">Belongs to the Skp family.</text>
</comment>
<accession>A0A8A4TJT2</accession>
<dbReference type="Pfam" id="PF03938">
    <property type="entry name" value="OmpH"/>
    <property type="match status" value="1"/>
</dbReference>
<name>A0A8A4TJT2_SULCO</name>
<evidence type="ECO:0000313" key="4">
    <source>
        <dbReference type="Proteomes" id="UP000663929"/>
    </source>
</evidence>
<dbReference type="InterPro" id="IPR024930">
    <property type="entry name" value="Skp_dom_sf"/>
</dbReference>
<dbReference type="RefSeq" id="WP_237379817.1">
    <property type="nucleotide sequence ID" value="NZ_CP071793.1"/>
</dbReference>
<dbReference type="EMBL" id="CP071793">
    <property type="protein sequence ID" value="QTD50186.1"/>
    <property type="molecule type" value="Genomic_DNA"/>
</dbReference>
<keyword evidence="2" id="KW-0732">Signal</keyword>
<keyword evidence="4" id="KW-1185">Reference proteome</keyword>
<gene>
    <name evidence="3" type="ORF">J3U87_31765</name>
</gene>
<proteinExistence type="inferred from homology"/>
<protein>
    <submittedName>
        <fullName evidence="3">OmpH family outer membrane protein</fullName>
    </submittedName>
</protein>
<dbReference type="InterPro" id="IPR005632">
    <property type="entry name" value="Chaperone_Skp"/>
</dbReference>
<dbReference type="PANTHER" id="PTHR35089:SF1">
    <property type="entry name" value="CHAPERONE PROTEIN SKP"/>
    <property type="match status" value="1"/>
</dbReference>
<dbReference type="Gene3D" id="3.30.910.20">
    <property type="entry name" value="Skp domain"/>
    <property type="match status" value="1"/>
</dbReference>
<dbReference type="AlphaFoldDB" id="A0A8A4TJT2"/>
<evidence type="ECO:0000256" key="1">
    <source>
        <dbReference type="ARBA" id="ARBA00009091"/>
    </source>
</evidence>
<dbReference type="GO" id="GO:0005829">
    <property type="term" value="C:cytosol"/>
    <property type="evidence" value="ECO:0007669"/>
    <property type="project" value="TreeGrafter"/>
</dbReference>
<dbReference type="PANTHER" id="PTHR35089">
    <property type="entry name" value="CHAPERONE PROTEIN SKP"/>
    <property type="match status" value="1"/>
</dbReference>
<dbReference type="GO" id="GO:0050821">
    <property type="term" value="P:protein stabilization"/>
    <property type="evidence" value="ECO:0007669"/>
    <property type="project" value="TreeGrafter"/>
</dbReference>
<evidence type="ECO:0000256" key="2">
    <source>
        <dbReference type="ARBA" id="ARBA00022729"/>
    </source>
</evidence>
<reference evidence="3" key="1">
    <citation type="submission" date="2021-03" db="EMBL/GenBank/DDBJ databases">
        <title>Acanthopleuribacteraceae sp. M133.</title>
        <authorList>
            <person name="Wang G."/>
        </authorList>
    </citation>
    <scope>NUCLEOTIDE SEQUENCE</scope>
    <source>
        <strain evidence="3">M133</strain>
    </source>
</reference>